<evidence type="ECO:0000313" key="2">
    <source>
        <dbReference type="EMBL" id="HJG37751.1"/>
    </source>
</evidence>
<dbReference type="Proteomes" id="UP000753256">
    <property type="component" value="Unassembled WGS sequence"/>
</dbReference>
<accession>A0A921IWE3</accession>
<gene>
    <name evidence="2" type="ORF">K8V70_07840</name>
</gene>
<name>A0A921IWE3_9ACTN</name>
<sequence>MSAVEVAAIARRPLFSVIVNAYNVRGYIEDALASIKAQTFEDYEVILVDDGSTDGTVDVLRSFASSEPRACVLVRAHQGLLLARRAGLRAARGTYVLFLDADDCLHKRALQRCAETIGSTGADIVMFRYSREADFSEGEETGAPASGLYRGAAFQEMRERLCRARSVSIWGKAFRRSRIDIEDNYAPYADLVQGEDLFQNLPIFDRASSLACLSDVLYFYRANPASLTADFHPGMLDDYAVVCRRLREYARSWGAACGEQALAGEAGMYRFALGLASTVMRPARAGAFEQVRRAMLRDGALSRAFEAPIPRHQRLLFSLLLRRRWLLLQLCISLGGMRYRLASMLDRQRSSWGRHHG</sequence>
<evidence type="ECO:0000259" key="1">
    <source>
        <dbReference type="Pfam" id="PF00535"/>
    </source>
</evidence>
<organism evidence="2 3">
    <name type="scientific">Enorma phocaeensis</name>
    <dbReference type="NCBI Taxonomy" id="1871019"/>
    <lineage>
        <taxon>Bacteria</taxon>
        <taxon>Bacillati</taxon>
        <taxon>Actinomycetota</taxon>
        <taxon>Coriobacteriia</taxon>
        <taxon>Coriobacteriales</taxon>
        <taxon>Coriobacteriaceae</taxon>
        <taxon>Enorma</taxon>
    </lineage>
</organism>
<reference evidence="2" key="2">
    <citation type="submission" date="2021-09" db="EMBL/GenBank/DDBJ databases">
        <authorList>
            <person name="Gilroy R."/>
        </authorList>
    </citation>
    <scope>NUCLEOTIDE SEQUENCE</scope>
    <source>
        <strain evidence="2">ChiHjej13B12-9602</strain>
    </source>
</reference>
<dbReference type="Pfam" id="PF00535">
    <property type="entry name" value="Glycos_transf_2"/>
    <property type="match status" value="1"/>
</dbReference>
<dbReference type="PANTHER" id="PTHR22916:SF3">
    <property type="entry name" value="UDP-GLCNAC:BETAGAL BETA-1,3-N-ACETYLGLUCOSAMINYLTRANSFERASE-LIKE PROTEIN 1"/>
    <property type="match status" value="1"/>
</dbReference>
<dbReference type="CDD" id="cd00761">
    <property type="entry name" value="Glyco_tranf_GTA_type"/>
    <property type="match status" value="1"/>
</dbReference>
<protein>
    <submittedName>
        <fullName evidence="2">Glycosyltransferase</fullName>
    </submittedName>
</protein>
<dbReference type="PANTHER" id="PTHR22916">
    <property type="entry name" value="GLYCOSYLTRANSFERASE"/>
    <property type="match status" value="1"/>
</dbReference>
<evidence type="ECO:0000313" key="3">
    <source>
        <dbReference type="Proteomes" id="UP000753256"/>
    </source>
</evidence>
<dbReference type="EMBL" id="DYUZ01000029">
    <property type="protein sequence ID" value="HJG37751.1"/>
    <property type="molecule type" value="Genomic_DNA"/>
</dbReference>
<feature type="domain" description="Glycosyltransferase 2-like" evidence="1">
    <location>
        <begin position="16"/>
        <end position="131"/>
    </location>
</feature>
<comment type="caution">
    <text evidence="2">The sequence shown here is derived from an EMBL/GenBank/DDBJ whole genome shotgun (WGS) entry which is preliminary data.</text>
</comment>
<dbReference type="GO" id="GO:0016758">
    <property type="term" value="F:hexosyltransferase activity"/>
    <property type="evidence" value="ECO:0007669"/>
    <property type="project" value="UniProtKB-ARBA"/>
</dbReference>
<reference evidence="2" key="1">
    <citation type="journal article" date="2021" name="PeerJ">
        <title>Extensive microbial diversity within the chicken gut microbiome revealed by metagenomics and culture.</title>
        <authorList>
            <person name="Gilroy R."/>
            <person name="Ravi A."/>
            <person name="Getino M."/>
            <person name="Pursley I."/>
            <person name="Horton D.L."/>
            <person name="Alikhan N.F."/>
            <person name="Baker D."/>
            <person name="Gharbi K."/>
            <person name="Hall N."/>
            <person name="Watson M."/>
            <person name="Adriaenssens E.M."/>
            <person name="Foster-Nyarko E."/>
            <person name="Jarju S."/>
            <person name="Secka A."/>
            <person name="Antonio M."/>
            <person name="Oren A."/>
            <person name="Chaudhuri R.R."/>
            <person name="La Ragione R."/>
            <person name="Hildebrand F."/>
            <person name="Pallen M.J."/>
        </authorList>
    </citation>
    <scope>NUCLEOTIDE SEQUENCE</scope>
    <source>
        <strain evidence="2">ChiHjej13B12-9602</strain>
    </source>
</reference>
<dbReference type="SUPFAM" id="SSF53448">
    <property type="entry name" value="Nucleotide-diphospho-sugar transferases"/>
    <property type="match status" value="1"/>
</dbReference>
<dbReference type="RefSeq" id="WP_273190718.1">
    <property type="nucleotide sequence ID" value="NZ_DYUZ01000029.1"/>
</dbReference>
<dbReference type="Gene3D" id="3.90.550.10">
    <property type="entry name" value="Spore Coat Polysaccharide Biosynthesis Protein SpsA, Chain A"/>
    <property type="match status" value="1"/>
</dbReference>
<proteinExistence type="predicted"/>
<dbReference type="InterPro" id="IPR029044">
    <property type="entry name" value="Nucleotide-diphossugar_trans"/>
</dbReference>
<dbReference type="InterPro" id="IPR001173">
    <property type="entry name" value="Glyco_trans_2-like"/>
</dbReference>
<dbReference type="AlphaFoldDB" id="A0A921IWE3"/>